<dbReference type="SUPFAM" id="SSF103247">
    <property type="entry name" value="TT1751-like"/>
    <property type="match status" value="1"/>
</dbReference>
<name>A0A1N7JJI5_9RHOB</name>
<dbReference type="AlphaFoldDB" id="A0A1N7JJI5"/>
<dbReference type="RefSeq" id="WP_076443748.1">
    <property type="nucleotide sequence ID" value="NZ_FTOQ01000001.1"/>
</dbReference>
<gene>
    <name evidence="1" type="ORF">SAMN05421759_1013</name>
</gene>
<protein>
    <submittedName>
        <fullName evidence="1">Uncharacterized conserved protein, DUF302 family</fullName>
    </submittedName>
</protein>
<organism evidence="1 2">
    <name type="scientific">Roseivivax lentus</name>
    <dbReference type="NCBI Taxonomy" id="633194"/>
    <lineage>
        <taxon>Bacteria</taxon>
        <taxon>Pseudomonadati</taxon>
        <taxon>Pseudomonadota</taxon>
        <taxon>Alphaproteobacteria</taxon>
        <taxon>Rhodobacterales</taxon>
        <taxon>Roseobacteraceae</taxon>
        <taxon>Roseivivax</taxon>
    </lineage>
</organism>
<evidence type="ECO:0000313" key="2">
    <source>
        <dbReference type="Proteomes" id="UP000186684"/>
    </source>
</evidence>
<dbReference type="STRING" id="633194.SAMN05421759_1013"/>
<dbReference type="OrthoDB" id="7363179at2"/>
<accession>A0A1N7JJI5</accession>
<reference evidence="2" key="1">
    <citation type="submission" date="2017-01" db="EMBL/GenBank/DDBJ databases">
        <authorList>
            <person name="Varghese N."/>
            <person name="Submissions S."/>
        </authorList>
    </citation>
    <scope>NUCLEOTIDE SEQUENCE [LARGE SCALE GENOMIC DNA]</scope>
    <source>
        <strain evidence="2">DSM 29430</strain>
    </source>
</reference>
<sequence>MRLTTIAFTVLGGMAQANDIISYETAQSFDDVVFGLENAILGQGLVVDSVHSVGDMLERTRTDVGSDVVIYRNAQVFSFCSAIVSRKMMEADPLNIAYCPYDIFVMVTDDRSDVTTIGFQRFPEGPMKEVEDLLDYIARTAIGLD</sequence>
<proteinExistence type="predicted"/>
<keyword evidence="2" id="KW-1185">Reference proteome</keyword>
<dbReference type="Proteomes" id="UP000186684">
    <property type="component" value="Unassembled WGS sequence"/>
</dbReference>
<dbReference type="Gene3D" id="3.30.310.70">
    <property type="entry name" value="TT1751-like domain"/>
    <property type="match status" value="1"/>
</dbReference>
<dbReference type="EMBL" id="FTOQ01000001">
    <property type="protein sequence ID" value="SIS49487.1"/>
    <property type="molecule type" value="Genomic_DNA"/>
</dbReference>
<evidence type="ECO:0000313" key="1">
    <source>
        <dbReference type="EMBL" id="SIS49487.1"/>
    </source>
</evidence>
<dbReference type="InterPro" id="IPR035923">
    <property type="entry name" value="TT1751-like_sf"/>
</dbReference>